<dbReference type="InterPro" id="IPR012677">
    <property type="entry name" value="Nucleotide-bd_a/b_plait_sf"/>
</dbReference>
<keyword evidence="1 2" id="KW-0694">RNA-binding</keyword>
<keyword evidence="5" id="KW-1185">Reference proteome</keyword>
<dbReference type="SMART" id="SM00360">
    <property type="entry name" value="RRM"/>
    <property type="match status" value="1"/>
</dbReference>
<dbReference type="SUPFAM" id="SSF54928">
    <property type="entry name" value="RNA-binding domain, RBD"/>
    <property type="match status" value="1"/>
</dbReference>
<dbReference type="Proteomes" id="UP000821853">
    <property type="component" value="Chromosome 2"/>
</dbReference>
<accession>A0A9J6FZ04</accession>
<dbReference type="InterPro" id="IPR000504">
    <property type="entry name" value="RRM_dom"/>
</dbReference>
<dbReference type="PROSITE" id="PS50102">
    <property type="entry name" value="RRM"/>
    <property type="match status" value="1"/>
</dbReference>
<comment type="caution">
    <text evidence="4">The sequence shown here is derived from an EMBL/GenBank/DDBJ whole genome shotgun (WGS) entry which is preliminary data.</text>
</comment>
<feature type="domain" description="RRM" evidence="3">
    <location>
        <begin position="16"/>
        <end position="90"/>
    </location>
</feature>
<evidence type="ECO:0000259" key="3">
    <source>
        <dbReference type="PROSITE" id="PS50102"/>
    </source>
</evidence>
<proteinExistence type="predicted"/>
<dbReference type="InterPro" id="IPR055204">
    <property type="entry name" value="HNRNPL_RRM"/>
</dbReference>
<dbReference type="InterPro" id="IPR035979">
    <property type="entry name" value="RBD_domain_sf"/>
</dbReference>
<evidence type="ECO:0000256" key="2">
    <source>
        <dbReference type="PROSITE-ProRule" id="PRU00176"/>
    </source>
</evidence>
<dbReference type="AlphaFoldDB" id="A0A9J6FZ04"/>
<reference evidence="4 5" key="1">
    <citation type="journal article" date="2020" name="Cell">
        <title>Large-Scale Comparative Analyses of Tick Genomes Elucidate Their Genetic Diversity and Vector Capacities.</title>
        <authorList>
            <consortium name="Tick Genome and Microbiome Consortium (TIGMIC)"/>
            <person name="Jia N."/>
            <person name="Wang J."/>
            <person name="Shi W."/>
            <person name="Du L."/>
            <person name="Sun Y."/>
            <person name="Zhan W."/>
            <person name="Jiang J.F."/>
            <person name="Wang Q."/>
            <person name="Zhang B."/>
            <person name="Ji P."/>
            <person name="Bell-Sakyi L."/>
            <person name="Cui X.M."/>
            <person name="Yuan T.T."/>
            <person name="Jiang B.G."/>
            <person name="Yang W.F."/>
            <person name="Lam T.T."/>
            <person name="Chang Q.C."/>
            <person name="Ding S.J."/>
            <person name="Wang X.J."/>
            <person name="Zhu J.G."/>
            <person name="Ruan X.D."/>
            <person name="Zhao L."/>
            <person name="Wei J.T."/>
            <person name="Ye R.Z."/>
            <person name="Que T.C."/>
            <person name="Du C.H."/>
            <person name="Zhou Y.H."/>
            <person name="Cheng J.X."/>
            <person name="Dai P.F."/>
            <person name="Guo W.B."/>
            <person name="Han X.H."/>
            <person name="Huang E.J."/>
            <person name="Li L.F."/>
            <person name="Wei W."/>
            <person name="Gao Y.C."/>
            <person name="Liu J.Z."/>
            <person name="Shao H.Z."/>
            <person name="Wang X."/>
            <person name="Wang C.C."/>
            <person name="Yang T.C."/>
            <person name="Huo Q.B."/>
            <person name="Li W."/>
            <person name="Chen H.Y."/>
            <person name="Chen S.E."/>
            <person name="Zhou L.G."/>
            <person name="Ni X.B."/>
            <person name="Tian J.H."/>
            <person name="Sheng Y."/>
            <person name="Liu T."/>
            <person name="Pan Y.S."/>
            <person name="Xia L.Y."/>
            <person name="Li J."/>
            <person name="Zhao F."/>
            <person name="Cao W.C."/>
        </authorList>
    </citation>
    <scope>NUCLEOTIDE SEQUENCE [LARGE SCALE GENOMIC DNA]</scope>
    <source>
        <strain evidence="4">HaeL-2018</strain>
    </source>
</reference>
<dbReference type="GO" id="GO:0003723">
    <property type="term" value="F:RNA binding"/>
    <property type="evidence" value="ECO:0007669"/>
    <property type="project" value="UniProtKB-UniRule"/>
</dbReference>
<dbReference type="EMBL" id="JABSTR010000004">
    <property type="protein sequence ID" value="KAH9368309.1"/>
    <property type="molecule type" value="Genomic_DNA"/>
</dbReference>
<evidence type="ECO:0000256" key="1">
    <source>
        <dbReference type="ARBA" id="ARBA00022884"/>
    </source>
</evidence>
<protein>
    <recommendedName>
        <fullName evidence="3">RRM domain-containing protein</fullName>
    </recommendedName>
</protein>
<dbReference type="PANTHER" id="PTHR15592">
    <property type="entry name" value="MATRIN 3/NUCLEAR PROTEIN 220-RELATED"/>
    <property type="match status" value="1"/>
</dbReference>
<dbReference type="Gene3D" id="3.30.70.330">
    <property type="match status" value="2"/>
</dbReference>
<sequence length="222" mass="24126">MDAVNMQAPRQQSEGPVLIVRGLHPYKVNADGLFNLLCLYGNVEKVKFLAGEPGSALVQMADSLGAERAAKLLHSAEFFGSVVQVYRTTLDSADSSEPLFRLADGTESLKHYAYSDYNRFSTSADAARNHIRPPSRWLHFFNAPAKIISYDIRGLLSLLGCSAPESITVFASKTGFTTSGLIQFETASAAVEAVVACNHVRLVDDCGSAGLVLKLNFFPRKH</sequence>
<dbReference type="VEuPathDB" id="VectorBase:HLOH_055490"/>
<evidence type="ECO:0000313" key="4">
    <source>
        <dbReference type="EMBL" id="KAH9368309.1"/>
    </source>
</evidence>
<dbReference type="Pfam" id="PF13893">
    <property type="entry name" value="RRM_5"/>
    <property type="match status" value="1"/>
</dbReference>
<dbReference type="CDD" id="cd12424">
    <property type="entry name" value="RRM3_hnRNPL_like"/>
    <property type="match status" value="1"/>
</dbReference>
<dbReference type="Pfam" id="PF22976">
    <property type="entry name" value="RRM_10"/>
    <property type="match status" value="1"/>
</dbReference>
<organism evidence="4 5">
    <name type="scientific">Haemaphysalis longicornis</name>
    <name type="common">Bush tick</name>
    <dbReference type="NCBI Taxonomy" id="44386"/>
    <lineage>
        <taxon>Eukaryota</taxon>
        <taxon>Metazoa</taxon>
        <taxon>Ecdysozoa</taxon>
        <taxon>Arthropoda</taxon>
        <taxon>Chelicerata</taxon>
        <taxon>Arachnida</taxon>
        <taxon>Acari</taxon>
        <taxon>Parasitiformes</taxon>
        <taxon>Ixodida</taxon>
        <taxon>Ixodoidea</taxon>
        <taxon>Ixodidae</taxon>
        <taxon>Haemaphysalinae</taxon>
        <taxon>Haemaphysalis</taxon>
    </lineage>
</organism>
<gene>
    <name evidence="4" type="ORF">HPB48_008025</name>
</gene>
<name>A0A9J6FZ04_HAELO</name>
<dbReference type="OMA" id="MACNHAA"/>
<evidence type="ECO:0000313" key="5">
    <source>
        <dbReference type="Proteomes" id="UP000821853"/>
    </source>
</evidence>
<dbReference type="OrthoDB" id="302770at2759"/>